<name>A0A194WTY8_MOLSC</name>
<reference evidence="1 2" key="1">
    <citation type="submission" date="2015-10" db="EMBL/GenBank/DDBJ databases">
        <title>Full genome of DAOMC 229536 Phialocephala scopiformis, a fungal endophyte of spruce producing the potent anti-insectan compound rugulosin.</title>
        <authorList>
            <consortium name="DOE Joint Genome Institute"/>
            <person name="Walker A.K."/>
            <person name="Frasz S.L."/>
            <person name="Seifert K.A."/>
            <person name="Miller J.D."/>
            <person name="Mondo S.J."/>
            <person name="Labutti K."/>
            <person name="Lipzen A."/>
            <person name="Dockter R."/>
            <person name="Kennedy M."/>
            <person name="Grigoriev I.V."/>
            <person name="Spatafora J.W."/>
        </authorList>
    </citation>
    <scope>NUCLEOTIDE SEQUENCE [LARGE SCALE GENOMIC DNA]</scope>
    <source>
        <strain evidence="1 2">CBS 120377</strain>
    </source>
</reference>
<accession>A0A194WTY8</accession>
<evidence type="ECO:0000313" key="2">
    <source>
        <dbReference type="Proteomes" id="UP000070700"/>
    </source>
</evidence>
<dbReference type="RefSeq" id="XP_018065427.1">
    <property type="nucleotide sequence ID" value="XM_018206063.1"/>
</dbReference>
<dbReference type="Proteomes" id="UP000070700">
    <property type="component" value="Unassembled WGS sequence"/>
</dbReference>
<sequence>MTDLAQHSCSPEISLSRLSRYLLQLSPASPTPTQLICAASGSHNQLSQGPNNPNPLFLLFSFSTSTTTPTRNPPIAASTRPCATCALLLLLTIDRVGAHLHSRPRPFTFNPVPEPPANDQSRQTVTPATFSTGALTLPITTHRDISINPHDVLLSHHLLVLGSLPDCSADALSTRFPAYDNR</sequence>
<proteinExistence type="predicted"/>
<dbReference type="AlphaFoldDB" id="A0A194WTY8"/>
<protein>
    <submittedName>
        <fullName evidence="1">Uncharacterized protein</fullName>
    </submittedName>
</protein>
<gene>
    <name evidence="1" type="ORF">LY89DRAFT_236300</name>
</gene>
<keyword evidence="2" id="KW-1185">Reference proteome</keyword>
<dbReference type="EMBL" id="KQ947427">
    <property type="protein sequence ID" value="KUJ11072.1"/>
    <property type="molecule type" value="Genomic_DNA"/>
</dbReference>
<dbReference type="InParanoid" id="A0A194WTY8"/>
<organism evidence="1 2">
    <name type="scientific">Mollisia scopiformis</name>
    <name type="common">Conifer needle endophyte fungus</name>
    <name type="synonym">Phialocephala scopiformis</name>
    <dbReference type="NCBI Taxonomy" id="149040"/>
    <lineage>
        <taxon>Eukaryota</taxon>
        <taxon>Fungi</taxon>
        <taxon>Dikarya</taxon>
        <taxon>Ascomycota</taxon>
        <taxon>Pezizomycotina</taxon>
        <taxon>Leotiomycetes</taxon>
        <taxon>Helotiales</taxon>
        <taxon>Mollisiaceae</taxon>
        <taxon>Mollisia</taxon>
    </lineage>
</organism>
<dbReference type="GeneID" id="28815789"/>
<evidence type="ECO:0000313" key="1">
    <source>
        <dbReference type="EMBL" id="KUJ11072.1"/>
    </source>
</evidence>
<dbReference type="KEGG" id="psco:LY89DRAFT_236300"/>